<feature type="transmembrane region" description="Helical" evidence="1">
    <location>
        <begin position="53"/>
        <end position="77"/>
    </location>
</feature>
<keyword evidence="1" id="KW-0812">Transmembrane</keyword>
<sequence length="124" mass="13966">MDLTASNATAYALNNYQFAMNSSHEEFTRDLATLTRVNRCLREAVEAKDTTNLLLMINCIVISYNVFGNIAATRLLILKVDKKFHRQLKALLIATGRYAGSIGLKNVTPCKRFYNLIEKHLGGR</sequence>
<dbReference type="Pfam" id="PF23837">
    <property type="entry name" value="DUF7207"/>
    <property type="match status" value="1"/>
</dbReference>
<dbReference type="InterPro" id="IPR055631">
    <property type="entry name" value="DUF7207"/>
</dbReference>
<protein>
    <submittedName>
        <fullName evidence="2">Uncharacterized protein</fullName>
    </submittedName>
</protein>
<dbReference type="EMBL" id="PP179332">
    <property type="protein sequence ID" value="XAI71217.1"/>
    <property type="molecule type" value="Genomic_DNA"/>
</dbReference>
<proteinExistence type="predicted"/>
<accession>A0AAU6W4U9</accession>
<keyword evidence="1" id="KW-1133">Transmembrane helix</keyword>
<evidence type="ECO:0000313" key="2">
    <source>
        <dbReference type="EMBL" id="XAI71217.1"/>
    </source>
</evidence>
<evidence type="ECO:0000256" key="1">
    <source>
        <dbReference type="SAM" id="Phobius"/>
    </source>
</evidence>
<reference evidence="2" key="1">
    <citation type="journal article" date="2024" name="J. Gen. Virol.">
        <title>Novel phages of Pseudomonas syringae unveil numerous potential auxiliary metabolic genes.</title>
        <authorList>
            <person name="Feltin C."/>
            <person name="Garneau J.R."/>
            <person name="Morris C.E."/>
            <person name="Berard A."/>
            <person name="Torres-Barcelo C."/>
        </authorList>
    </citation>
    <scope>NUCLEOTIDE SEQUENCE</scope>
</reference>
<keyword evidence="1" id="KW-0472">Membrane</keyword>
<name>A0AAU6W4U9_9VIRU</name>
<organism evidence="2">
    <name type="scientific">Pseudomonas phage Cygsa01</name>
    <dbReference type="NCBI Taxonomy" id="3138529"/>
    <lineage>
        <taxon>Viruses</taxon>
    </lineage>
</organism>
<gene>
    <name evidence="2" type="ORF">Cygsa01_00171</name>
</gene>